<gene>
    <name evidence="13" type="ORF">THARTR1_06780</name>
</gene>
<keyword evidence="6 11" id="KW-1207">Sterol metabolism</keyword>
<evidence type="ECO:0000256" key="10">
    <source>
        <dbReference type="PROSITE-ProRule" id="PRU01022"/>
    </source>
</evidence>
<evidence type="ECO:0000256" key="2">
    <source>
        <dbReference type="ARBA" id="ARBA00022679"/>
    </source>
</evidence>
<organism evidence="13 14">
    <name type="scientific">Trichoderma harzianum</name>
    <name type="common">Hypocrea lixii</name>
    <dbReference type="NCBI Taxonomy" id="5544"/>
    <lineage>
        <taxon>Eukaryota</taxon>
        <taxon>Fungi</taxon>
        <taxon>Dikarya</taxon>
        <taxon>Ascomycota</taxon>
        <taxon>Pezizomycotina</taxon>
        <taxon>Sordariomycetes</taxon>
        <taxon>Hypocreomycetidae</taxon>
        <taxon>Hypocreales</taxon>
        <taxon>Hypocreaceae</taxon>
        <taxon>Trichoderma</taxon>
    </lineage>
</organism>
<dbReference type="Pfam" id="PF08498">
    <property type="entry name" value="Sterol_MT_C"/>
    <property type="match status" value="1"/>
</dbReference>
<keyword evidence="7 11" id="KW-0753">Steroid metabolism</keyword>
<dbReference type="InterPro" id="IPR050447">
    <property type="entry name" value="Erg6_SMT_methyltransf"/>
</dbReference>
<dbReference type="Pfam" id="PF08241">
    <property type="entry name" value="Methyltransf_11"/>
    <property type="match status" value="1"/>
</dbReference>
<keyword evidence="2 10" id="KW-0808">Transferase</keyword>
<dbReference type="InterPro" id="IPR013705">
    <property type="entry name" value="Sterol_MeTrfase_C"/>
</dbReference>
<dbReference type="PANTHER" id="PTHR44068:SF1">
    <property type="entry name" value="HYPOTHETICAL LOC100005854"/>
    <property type="match status" value="1"/>
</dbReference>
<comment type="pathway">
    <text evidence="8">Steroid metabolism; ergosterol biosynthesis.</text>
</comment>
<name>A0A2K0U495_TRIHA</name>
<keyword evidence="5 11" id="KW-0756">Sterol biosynthesis</keyword>
<dbReference type="GO" id="GO:0032259">
    <property type="term" value="P:methylation"/>
    <property type="evidence" value="ECO:0007669"/>
    <property type="project" value="UniProtKB-KW"/>
</dbReference>
<evidence type="ECO:0000259" key="12">
    <source>
        <dbReference type="PROSITE" id="PS51685"/>
    </source>
</evidence>
<dbReference type="CDD" id="cd02440">
    <property type="entry name" value="AdoMet_MTases"/>
    <property type="match status" value="1"/>
</dbReference>
<accession>A0A2K0U495</accession>
<comment type="caution">
    <text evidence="13">The sequence shown here is derived from an EMBL/GenBank/DDBJ whole genome shotgun (WGS) entry which is preliminary data.</text>
</comment>
<sequence length="409" mass="45998">MVNSTSQALLPANQARNMAFDKILHKNSSASQGGLRAMINKDNEAHKAAVVEYFQHWDDKKAEDETEAVRQSRVTDYASLTRQYGSNFLYAFSYYRWQVTNSGHTGRYYNLATDLYEYGWGEAFHFCRFAYGETFKSAVNRHEHFLASSIGIKPGMRVLDVGCGVGGPAREIVKFTGCHVTGLNINSYQISRAEQYAVKEGLTHKLDFVQGDFMNLPFPDDSFDAVYVIEATVHAPSLESAYREIFRVLKPGGVFGVYEWFMTDAYNNEDMTHRQIRLDIEQGDGIAQMLKVEDGLAAIQAAGFTLETHYDLAEDNNNDTSVAPWYWPLGTDLRYAQTISDVLTVLRMNRFGREVSHAFISLLELLQIAPAGTRKTAQSLGKAADALVEGGKKKLFTPMYLMVGRKPEF</sequence>
<proteinExistence type="inferred from homology"/>
<dbReference type="PANTHER" id="PTHR44068">
    <property type="entry name" value="ZGC:194242"/>
    <property type="match status" value="1"/>
</dbReference>
<comment type="similarity">
    <text evidence="9 10 11">Belongs to the class I-like SAM-binding methyltransferase superfamily. Erg6/SMT family.</text>
</comment>
<keyword evidence="11" id="KW-0444">Lipid biosynthesis</keyword>
<dbReference type="GO" id="GO:0006696">
    <property type="term" value="P:ergosterol biosynthetic process"/>
    <property type="evidence" value="ECO:0007669"/>
    <property type="project" value="TreeGrafter"/>
</dbReference>
<dbReference type="GO" id="GO:0005783">
    <property type="term" value="C:endoplasmic reticulum"/>
    <property type="evidence" value="ECO:0007669"/>
    <property type="project" value="TreeGrafter"/>
</dbReference>
<evidence type="ECO:0000256" key="8">
    <source>
        <dbReference type="ARBA" id="ARBA00029435"/>
    </source>
</evidence>
<dbReference type="GO" id="GO:0003838">
    <property type="term" value="F:sterol 24-C-methyltransferase activity"/>
    <property type="evidence" value="ECO:0007669"/>
    <property type="project" value="TreeGrafter"/>
</dbReference>
<evidence type="ECO:0000256" key="11">
    <source>
        <dbReference type="RuleBase" id="RU362025"/>
    </source>
</evidence>
<dbReference type="PROSITE" id="PS51685">
    <property type="entry name" value="SAM_MT_ERG6_SMT"/>
    <property type="match status" value="1"/>
</dbReference>
<dbReference type="EC" id="2.1.1.-" evidence="11"/>
<dbReference type="AlphaFoldDB" id="A0A2K0U495"/>
<dbReference type="EMBL" id="MTYI01000100">
    <property type="protein sequence ID" value="PNP52615.1"/>
    <property type="molecule type" value="Genomic_DNA"/>
</dbReference>
<dbReference type="InterPro" id="IPR013216">
    <property type="entry name" value="Methyltransf_11"/>
</dbReference>
<evidence type="ECO:0000256" key="1">
    <source>
        <dbReference type="ARBA" id="ARBA00022603"/>
    </source>
</evidence>
<dbReference type="OrthoDB" id="540004at2759"/>
<comment type="function">
    <text evidence="11">Catalyzes the transfer of methyl groups from S-adenosyl-methionine to the C-24 of sterols.</text>
</comment>
<evidence type="ECO:0000256" key="6">
    <source>
        <dbReference type="ARBA" id="ARBA00023166"/>
    </source>
</evidence>
<evidence type="ECO:0000256" key="3">
    <source>
        <dbReference type="ARBA" id="ARBA00022691"/>
    </source>
</evidence>
<evidence type="ECO:0000256" key="5">
    <source>
        <dbReference type="ARBA" id="ARBA00023011"/>
    </source>
</evidence>
<reference evidence="13 14" key="1">
    <citation type="submission" date="2017-02" db="EMBL/GenBank/DDBJ databases">
        <title>Genomes of Trichoderma spp. with biocontrol activity.</title>
        <authorList>
            <person name="Gardiner D."/>
            <person name="Kazan K."/>
            <person name="Vos C."/>
            <person name="Harvey P."/>
        </authorList>
    </citation>
    <scope>NUCLEOTIDE SEQUENCE [LARGE SCALE GENOMIC DNA]</scope>
    <source>
        <strain evidence="13 14">Tr1</strain>
    </source>
</reference>
<dbReference type="InterPro" id="IPR030384">
    <property type="entry name" value="MeTrfase_SMT"/>
</dbReference>
<feature type="domain" description="SAM-dependent methyltransferase Erg6/SMT-type" evidence="12">
    <location>
        <begin position="108"/>
        <end position="407"/>
    </location>
</feature>
<evidence type="ECO:0000256" key="9">
    <source>
        <dbReference type="ARBA" id="ARBA00038188"/>
    </source>
</evidence>
<protein>
    <recommendedName>
        <fullName evidence="11">Sterol 24-C-methyltransferase</fullName>
        <ecNumber evidence="11">2.1.1.-</ecNumber>
    </recommendedName>
    <alternativeName>
        <fullName evidence="11">Delta(24)-sterol C-methyltransferase</fullName>
    </alternativeName>
</protein>
<keyword evidence="3 10" id="KW-0949">S-adenosyl-L-methionine</keyword>
<dbReference type="Gene3D" id="3.40.50.150">
    <property type="entry name" value="Vaccinia Virus protein VP39"/>
    <property type="match status" value="1"/>
</dbReference>
<dbReference type="SUPFAM" id="SSF53335">
    <property type="entry name" value="S-adenosyl-L-methionine-dependent methyltransferases"/>
    <property type="match status" value="1"/>
</dbReference>
<evidence type="ECO:0000256" key="7">
    <source>
        <dbReference type="ARBA" id="ARBA00023221"/>
    </source>
</evidence>
<keyword evidence="1 10" id="KW-0489">Methyltransferase</keyword>
<evidence type="ECO:0000256" key="4">
    <source>
        <dbReference type="ARBA" id="ARBA00022955"/>
    </source>
</evidence>
<evidence type="ECO:0000313" key="13">
    <source>
        <dbReference type="EMBL" id="PNP52615.1"/>
    </source>
</evidence>
<dbReference type="Proteomes" id="UP000236290">
    <property type="component" value="Unassembled WGS sequence"/>
</dbReference>
<keyword evidence="4 11" id="KW-0752">Steroid biosynthesis</keyword>
<dbReference type="InterPro" id="IPR029063">
    <property type="entry name" value="SAM-dependent_MTases_sf"/>
</dbReference>
<evidence type="ECO:0000313" key="14">
    <source>
        <dbReference type="Proteomes" id="UP000236290"/>
    </source>
</evidence>
<keyword evidence="11" id="KW-0443">Lipid metabolism</keyword>